<dbReference type="Proteomes" id="UP000196710">
    <property type="component" value="Chromosome"/>
</dbReference>
<evidence type="ECO:0000313" key="2">
    <source>
        <dbReference type="Proteomes" id="UP000196710"/>
    </source>
</evidence>
<proteinExistence type="predicted"/>
<reference evidence="2" key="1">
    <citation type="submission" date="2017-05" db="EMBL/GenBank/DDBJ databases">
        <title>Improved OligoMM genomes.</title>
        <authorList>
            <person name="Garzetti D."/>
        </authorList>
    </citation>
    <scope>NUCLEOTIDE SEQUENCE [LARGE SCALE GENOMIC DNA]</scope>
    <source>
        <strain evidence="2">KB18</strain>
    </source>
</reference>
<keyword evidence="2" id="KW-1185">Reference proteome</keyword>
<evidence type="ECO:0000313" key="1">
    <source>
        <dbReference type="EMBL" id="ASB42227.1"/>
    </source>
</evidence>
<gene>
    <name evidence="1" type="ORF">ADH66_17140</name>
</gene>
<organism evidence="1 2">
    <name type="scientific">Acutalibacter muris</name>
    <dbReference type="NCBI Taxonomy" id="1796620"/>
    <lineage>
        <taxon>Bacteria</taxon>
        <taxon>Bacillati</taxon>
        <taxon>Bacillota</taxon>
        <taxon>Clostridia</taxon>
        <taxon>Eubacteriales</taxon>
        <taxon>Acutalibacteraceae</taxon>
        <taxon>Acutalibacter</taxon>
    </lineage>
</organism>
<dbReference type="EMBL" id="CP021422">
    <property type="protein sequence ID" value="ASB42227.1"/>
    <property type="molecule type" value="Genomic_DNA"/>
</dbReference>
<sequence length="330" mass="38240">MNFSQKKIDEIAHRFSTILRAAVGFLLEQDNPPRKVIEIDNFNLGLPLPDKFSAIWTIADFNQRKRMLASPEKYLHPMVKKIRVLQWADDSKYHETTVTMGSVLTDYEDYYFAGIWLGSEIFPDVCRLGYTAQSICEICNLMYDGLEQKRIVLDTSFIMRIPDRCIKKIWCSLEWNSICLYSLRNTPADYCEMGKETRTAVLKYMYCGAGRDSVPIRYNILAMEEYSVLTLNHRGATVDNIPSNILESAYIISPVIARDERVINCSRCEFITQITRSPEFKRITEYVLENRAAPTPCTKEDIVETYKRLLSDYYDVMHEDEALKEDGEGE</sequence>
<accession>A0ABM6LAI2</accession>
<protein>
    <submittedName>
        <fullName evidence="1">Uncharacterized protein</fullName>
    </submittedName>
</protein>
<name>A0ABM6LAI2_9FIRM</name>